<name>A0A7G9YNH5_9EURY</name>
<dbReference type="EMBL" id="MT631382">
    <property type="protein sequence ID" value="QNO49559.1"/>
    <property type="molecule type" value="Genomic_DNA"/>
</dbReference>
<sequence>MKRIRVGIGGNGTVRIKLKKKRTAPRADAADMGGVLPTPPVPSALTPSAPPAPGDGSRVIALSLPLLNQMEIRVESVFRPKEPDVEVVYALTGYGGSVDHLHKFSSNEVVAHATPEMVSYVAERMVEHIRAERAEMPNLIVHVHSHPLGAPALSDVDKETMPNVAATIREIAPGATVFFGVHAVGSEERRPRTPPERVSENKVRWSSITRTHEVAFFDEDAKPVPVRVDW</sequence>
<accession>A0A7G9YNH5</accession>
<organism evidence="2">
    <name type="scientific">Candidatus Methanogaster sp. ANME-2c ERB4</name>
    <dbReference type="NCBI Taxonomy" id="2759911"/>
    <lineage>
        <taxon>Archaea</taxon>
        <taxon>Methanobacteriati</taxon>
        <taxon>Methanobacteriota</taxon>
        <taxon>Stenosarchaea group</taxon>
        <taxon>Methanomicrobia</taxon>
        <taxon>Methanosarcinales</taxon>
        <taxon>ANME-2 cluster</taxon>
        <taxon>Candidatus Methanogasteraceae</taxon>
        <taxon>Candidatus Methanogaster</taxon>
    </lineage>
</organism>
<evidence type="ECO:0000313" key="2">
    <source>
        <dbReference type="EMBL" id="QNO49559.1"/>
    </source>
</evidence>
<gene>
    <name evidence="2" type="ORF">HIGBABBE_00032</name>
</gene>
<dbReference type="Gene3D" id="3.40.140.10">
    <property type="entry name" value="Cytidine Deaminase, domain 2"/>
    <property type="match status" value="1"/>
</dbReference>
<proteinExistence type="predicted"/>
<reference evidence="2" key="1">
    <citation type="submission" date="2020-06" db="EMBL/GenBank/DDBJ databases">
        <title>Unique genomic features of the anaerobic methanotrophic archaea.</title>
        <authorList>
            <person name="Chadwick G.L."/>
            <person name="Skennerton C.T."/>
            <person name="Laso-Perez R."/>
            <person name="Leu A.O."/>
            <person name="Speth D.R."/>
            <person name="Yu H."/>
            <person name="Morgan-Lang C."/>
            <person name="Hatzenpichler R."/>
            <person name="Goudeau D."/>
            <person name="Malmstrom R."/>
            <person name="Brazelton W.J."/>
            <person name="Woyke T."/>
            <person name="Hallam S.J."/>
            <person name="Tyson G.W."/>
            <person name="Wegener G."/>
            <person name="Boetius A."/>
            <person name="Orphan V."/>
        </authorList>
    </citation>
    <scope>NUCLEOTIDE SEQUENCE</scope>
</reference>
<dbReference type="AlphaFoldDB" id="A0A7G9YNH5"/>
<evidence type="ECO:0008006" key="3">
    <source>
        <dbReference type="Google" id="ProtNLM"/>
    </source>
</evidence>
<feature type="compositionally biased region" description="Pro residues" evidence="1">
    <location>
        <begin position="37"/>
        <end position="53"/>
    </location>
</feature>
<evidence type="ECO:0000256" key="1">
    <source>
        <dbReference type="SAM" id="MobiDB-lite"/>
    </source>
</evidence>
<feature type="region of interest" description="Disordered" evidence="1">
    <location>
        <begin position="19"/>
        <end position="54"/>
    </location>
</feature>
<protein>
    <recommendedName>
        <fullName evidence="3">MPN domain-containing protein</fullName>
    </recommendedName>
</protein>